<dbReference type="OrthoDB" id="2923771at2759"/>
<gene>
    <name evidence="3" type="ORF">PIIN_08529</name>
</gene>
<keyword evidence="2" id="KW-1133">Transmembrane helix</keyword>
<organism evidence="3 4">
    <name type="scientific">Serendipita indica (strain DSM 11827)</name>
    <name type="common">Root endophyte fungus</name>
    <name type="synonym">Piriformospora indica</name>
    <dbReference type="NCBI Taxonomy" id="1109443"/>
    <lineage>
        <taxon>Eukaryota</taxon>
        <taxon>Fungi</taxon>
        <taxon>Dikarya</taxon>
        <taxon>Basidiomycota</taxon>
        <taxon>Agaricomycotina</taxon>
        <taxon>Agaricomycetes</taxon>
        <taxon>Sebacinales</taxon>
        <taxon>Serendipitaceae</taxon>
        <taxon>Serendipita</taxon>
    </lineage>
</organism>
<comment type="caution">
    <text evidence="3">The sequence shown here is derived from an EMBL/GenBank/DDBJ whole genome shotgun (WGS) entry which is preliminary data.</text>
</comment>
<evidence type="ECO:0000313" key="4">
    <source>
        <dbReference type="Proteomes" id="UP000007148"/>
    </source>
</evidence>
<evidence type="ECO:0000256" key="1">
    <source>
        <dbReference type="SAM" id="MobiDB-lite"/>
    </source>
</evidence>
<dbReference type="Proteomes" id="UP000007148">
    <property type="component" value="Unassembled WGS sequence"/>
</dbReference>
<keyword evidence="2" id="KW-0472">Membrane</keyword>
<feature type="compositionally biased region" description="Pro residues" evidence="1">
    <location>
        <begin position="23"/>
        <end position="34"/>
    </location>
</feature>
<feature type="transmembrane region" description="Helical" evidence="2">
    <location>
        <begin position="416"/>
        <end position="438"/>
    </location>
</feature>
<name>G4TTD4_SERID</name>
<feature type="transmembrane region" description="Helical" evidence="2">
    <location>
        <begin position="175"/>
        <end position="196"/>
    </location>
</feature>
<proteinExistence type="predicted"/>
<keyword evidence="4" id="KW-1185">Reference proteome</keyword>
<dbReference type="EMBL" id="CAFZ01000329">
    <property type="protein sequence ID" value="CCA74577.1"/>
    <property type="molecule type" value="Genomic_DNA"/>
</dbReference>
<dbReference type="HOGENOM" id="CLU_041457_0_0_1"/>
<keyword evidence="2" id="KW-0812">Transmembrane</keyword>
<dbReference type="STRING" id="1109443.G4TTD4"/>
<dbReference type="AlphaFoldDB" id="G4TTD4"/>
<protein>
    <submittedName>
        <fullName evidence="3">Uncharacterized protein</fullName>
    </submittedName>
</protein>
<feature type="compositionally biased region" description="Polar residues" evidence="1">
    <location>
        <begin position="38"/>
        <end position="70"/>
    </location>
</feature>
<feature type="transmembrane region" description="Helical" evidence="2">
    <location>
        <begin position="489"/>
        <end position="508"/>
    </location>
</feature>
<evidence type="ECO:0000256" key="2">
    <source>
        <dbReference type="SAM" id="Phobius"/>
    </source>
</evidence>
<feature type="region of interest" description="Disordered" evidence="1">
    <location>
        <begin position="1"/>
        <end position="70"/>
    </location>
</feature>
<accession>G4TTD4</accession>
<evidence type="ECO:0000313" key="3">
    <source>
        <dbReference type="EMBL" id="CCA74577.1"/>
    </source>
</evidence>
<feature type="region of interest" description="Disordered" evidence="1">
    <location>
        <begin position="83"/>
        <end position="110"/>
    </location>
</feature>
<dbReference type="InParanoid" id="G4TTD4"/>
<reference evidence="3 4" key="1">
    <citation type="journal article" date="2011" name="PLoS Pathog.">
        <title>Endophytic Life Strategies Decoded by Genome and Transcriptome Analyses of the Mutualistic Root Symbiont Piriformospora indica.</title>
        <authorList>
            <person name="Zuccaro A."/>
            <person name="Lahrmann U."/>
            <person name="Guldener U."/>
            <person name="Langen G."/>
            <person name="Pfiffi S."/>
            <person name="Biedenkopf D."/>
            <person name="Wong P."/>
            <person name="Samans B."/>
            <person name="Grimm C."/>
            <person name="Basiewicz M."/>
            <person name="Murat C."/>
            <person name="Martin F."/>
            <person name="Kogel K.H."/>
        </authorList>
    </citation>
    <scope>NUCLEOTIDE SEQUENCE [LARGE SCALE GENOMIC DNA]</scope>
    <source>
        <strain evidence="3 4">DSM 11827</strain>
    </source>
</reference>
<sequence length="525" mass="57678">MSGNGYNAPYYSVPNNDNSYPLQYPPPRPGPVPVQPRSANPNVASVPGSNTTPSATPNHQTQFSVSSASNTTHYRYDEATVIGSGGATDSPKPWPGALHPDASANVYEDPYGTSKTEAAHDFTPNVQNAHGRYNDPNRWSFDSAYARPPGLRRFTGPWFKWHWNLQVSRRRMPRLLYIMTGVLLMAGWLAVTLSFANNLKSNEAKNSAGSSINSNAPPAPGDKNETFIFLSGQLNRFDTSLRSINIDWSMFGAEGPLVYDDLRSTEIPIDSWGRQVFALFRDTVARADRGTNITDFQPFRVINPNIKPVGFLGMTEFDTINTDVGLGQKSSSPWMIPEFGYPFDVFQGTITWVVASNATITSTGRPGSGVFGMRGAILTDSLLNIKVRSNVTATCYIPTDPGCELIIQIWVERTGLVKFCVFAVFLVNWIVTIAIFLVTGEALLLNRTNILSGTDILAICFSALFALPSVRSLLPGVPGYGCLLDMVGILPNVIIVALCTTFFANSRLRMRAHQQREREREGKSE</sequence>